<dbReference type="InterPro" id="IPR020633">
    <property type="entry name" value="Thymidine_kinase_CS"/>
</dbReference>
<dbReference type="InterPro" id="IPR001267">
    <property type="entry name" value="Thymidine_kinase"/>
</dbReference>
<dbReference type="PANTHER" id="PTHR11441">
    <property type="entry name" value="THYMIDINE KINASE"/>
    <property type="match status" value="1"/>
</dbReference>
<dbReference type="EC" id="2.7.1.21" evidence="2"/>
<keyword evidence="7" id="KW-0067">ATP-binding</keyword>
<evidence type="ECO:0000256" key="7">
    <source>
        <dbReference type="ARBA" id="ARBA00022840"/>
    </source>
</evidence>
<evidence type="ECO:0000256" key="6">
    <source>
        <dbReference type="ARBA" id="ARBA00022777"/>
    </source>
</evidence>
<dbReference type="SUPFAM" id="SSF57716">
    <property type="entry name" value="Glucocorticoid receptor-like (DNA-binding domain)"/>
    <property type="match status" value="1"/>
</dbReference>
<dbReference type="Pfam" id="PF00265">
    <property type="entry name" value="TK"/>
    <property type="match status" value="1"/>
</dbReference>
<dbReference type="PIRSF" id="PIRSF035805">
    <property type="entry name" value="TK_cell"/>
    <property type="match status" value="1"/>
</dbReference>
<dbReference type="GO" id="GO:0005524">
    <property type="term" value="F:ATP binding"/>
    <property type="evidence" value="ECO:0007669"/>
    <property type="project" value="UniProtKB-KW"/>
</dbReference>
<dbReference type="AlphaFoldDB" id="A0A6C0K1B0"/>
<organism evidence="8">
    <name type="scientific">viral metagenome</name>
    <dbReference type="NCBI Taxonomy" id="1070528"/>
    <lineage>
        <taxon>unclassified sequences</taxon>
        <taxon>metagenomes</taxon>
        <taxon>organismal metagenomes</taxon>
    </lineage>
</organism>
<dbReference type="Gene3D" id="3.30.60.20">
    <property type="match status" value="1"/>
</dbReference>
<keyword evidence="3" id="KW-0237">DNA synthesis</keyword>
<evidence type="ECO:0000256" key="5">
    <source>
        <dbReference type="ARBA" id="ARBA00022741"/>
    </source>
</evidence>
<evidence type="ECO:0000256" key="3">
    <source>
        <dbReference type="ARBA" id="ARBA00022634"/>
    </source>
</evidence>
<evidence type="ECO:0000256" key="2">
    <source>
        <dbReference type="ARBA" id="ARBA00012118"/>
    </source>
</evidence>
<dbReference type="SUPFAM" id="SSF52540">
    <property type="entry name" value="P-loop containing nucleoside triphosphate hydrolases"/>
    <property type="match status" value="1"/>
</dbReference>
<keyword evidence="5" id="KW-0547">Nucleotide-binding</keyword>
<dbReference type="PROSITE" id="PS00603">
    <property type="entry name" value="TK_CELLULAR_TYPE"/>
    <property type="match status" value="1"/>
</dbReference>
<proteinExistence type="inferred from homology"/>
<protein>
    <recommendedName>
        <fullName evidence="2">thymidine kinase</fullName>
        <ecNumber evidence="2">2.7.1.21</ecNumber>
    </recommendedName>
</protein>
<keyword evidence="4" id="KW-0808">Transferase</keyword>
<dbReference type="GO" id="GO:0046104">
    <property type="term" value="P:thymidine metabolic process"/>
    <property type="evidence" value="ECO:0007669"/>
    <property type="project" value="TreeGrafter"/>
</dbReference>
<accession>A0A6C0K1B0</accession>
<dbReference type="EMBL" id="MN740774">
    <property type="protein sequence ID" value="QHU10931.1"/>
    <property type="molecule type" value="Genomic_DNA"/>
</dbReference>
<dbReference type="InterPro" id="IPR027417">
    <property type="entry name" value="P-loop_NTPase"/>
</dbReference>
<evidence type="ECO:0000256" key="1">
    <source>
        <dbReference type="ARBA" id="ARBA00007587"/>
    </source>
</evidence>
<evidence type="ECO:0000313" key="8">
    <source>
        <dbReference type="EMBL" id="QHU10931.1"/>
    </source>
</evidence>
<name>A0A6C0K1B0_9ZZZZ</name>
<dbReference type="GO" id="GO:0071897">
    <property type="term" value="P:DNA biosynthetic process"/>
    <property type="evidence" value="ECO:0007669"/>
    <property type="project" value="UniProtKB-KW"/>
</dbReference>
<sequence length="206" mass="23721">MDNQKTKMAATGYLELFMGPMYSGKTSKLLEIYKQCSFCNIPVAVINHCADTRYHESMLSTHDKNMIPCIQTHRIKDVWDNRDVEEAFDETSSKHLKLRVAEVILINEGQFFEDLYECVLDMVKEKKKVYIAGLDGDFERKRFGQMLDLIPKCNDYTKLKSLCSICKNGEPGIFSLRLSKETQQTLVGSDNYVPVCRNCYDKNNCP</sequence>
<comment type="similarity">
    <text evidence="1">Belongs to the thymidine kinase family.</text>
</comment>
<reference evidence="8" key="1">
    <citation type="journal article" date="2020" name="Nature">
        <title>Giant virus diversity and host interactions through global metagenomics.</title>
        <authorList>
            <person name="Schulz F."/>
            <person name="Roux S."/>
            <person name="Paez-Espino D."/>
            <person name="Jungbluth S."/>
            <person name="Walsh D.A."/>
            <person name="Denef V.J."/>
            <person name="McMahon K.D."/>
            <person name="Konstantinidis K.T."/>
            <person name="Eloe-Fadrosh E.A."/>
            <person name="Kyrpides N.C."/>
            <person name="Woyke T."/>
        </authorList>
    </citation>
    <scope>NUCLEOTIDE SEQUENCE</scope>
    <source>
        <strain evidence="8">GVMAG-S-1101165-83</strain>
    </source>
</reference>
<dbReference type="GO" id="GO:0004797">
    <property type="term" value="F:thymidine kinase activity"/>
    <property type="evidence" value="ECO:0007669"/>
    <property type="project" value="UniProtKB-EC"/>
</dbReference>
<keyword evidence="6" id="KW-0418">Kinase</keyword>
<dbReference type="Gene3D" id="3.40.50.300">
    <property type="entry name" value="P-loop containing nucleotide triphosphate hydrolases"/>
    <property type="match status" value="1"/>
</dbReference>
<dbReference type="PANTHER" id="PTHR11441:SF0">
    <property type="entry name" value="THYMIDINE KINASE, CYTOSOLIC"/>
    <property type="match status" value="1"/>
</dbReference>
<evidence type="ECO:0000256" key="4">
    <source>
        <dbReference type="ARBA" id="ARBA00022679"/>
    </source>
</evidence>